<name>A0ABU0VYB8_9RHOB</name>
<reference evidence="1 2" key="1">
    <citation type="submission" date="2023-08" db="EMBL/GenBank/DDBJ databases">
        <title>Characterization of two Paracoccaceae strains isolated from Phycosphere and proposal of Xinfangfangia lacusdiani sp. nov.</title>
        <authorList>
            <person name="Deng Y."/>
            <person name="Zhang Y.Q."/>
        </authorList>
    </citation>
    <scope>NUCLEOTIDE SEQUENCE [LARGE SCALE GENOMIC DNA]</scope>
    <source>
        <strain evidence="1 2">CPCC 101601</strain>
    </source>
</reference>
<organism evidence="1 2">
    <name type="scientific">Pseudogemmobacter lacusdianii</name>
    <dbReference type="NCBI Taxonomy" id="3069608"/>
    <lineage>
        <taxon>Bacteria</taxon>
        <taxon>Pseudomonadati</taxon>
        <taxon>Pseudomonadota</taxon>
        <taxon>Alphaproteobacteria</taxon>
        <taxon>Rhodobacterales</taxon>
        <taxon>Paracoccaceae</taxon>
        <taxon>Pseudogemmobacter</taxon>
    </lineage>
</organism>
<keyword evidence="2" id="KW-1185">Reference proteome</keyword>
<dbReference type="Proteomes" id="UP001239680">
    <property type="component" value="Unassembled WGS sequence"/>
</dbReference>
<proteinExistence type="predicted"/>
<dbReference type="RefSeq" id="WP_306680465.1">
    <property type="nucleotide sequence ID" value="NZ_JAVDBT010000008.1"/>
</dbReference>
<evidence type="ECO:0000313" key="1">
    <source>
        <dbReference type="EMBL" id="MDQ2066754.1"/>
    </source>
</evidence>
<evidence type="ECO:0000313" key="2">
    <source>
        <dbReference type="Proteomes" id="UP001239680"/>
    </source>
</evidence>
<dbReference type="EMBL" id="JAVDBT010000008">
    <property type="protein sequence ID" value="MDQ2066754.1"/>
    <property type="molecule type" value="Genomic_DNA"/>
</dbReference>
<sequence>MTIIVLNCALNPVDELKLKHCTSDPTKVLLHVAEHAGNNEAGFFLTQATATELRDNLDQILAKMEQANA</sequence>
<comment type="caution">
    <text evidence="1">The sequence shown here is derived from an EMBL/GenBank/DDBJ whole genome shotgun (WGS) entry which is preliminary data.</text>
</comment>
<gene>
    <name evidence="1" type="ORF">Q9295_10225</name>
</gene>
<accession>A0ABU0VYB8</accession>
<protein>
    <submittedName>
        <fullName evidence="1">Uncharacterized protein</fullName>
    </submittedName>
</protein>